<evidence type="ECO:0000256" key="9">
    <source>
        <dbReference type="ARBA" id="ARBA00022982"/>
    </source>
</evidence>
<dbReference type="RefSeq" id="XP_017037477.1">
    <property type="nucleotide sequence ID" value="XM_017181988.3"/>
</dbReference>
<dbReference type="GO" id="GO:0006120">
    <property type="term" value="P:mitochondrial electron transport, NADH to ubiquinone"/>
    <property type="evidence" value="ECO:0007669"/>
    <property type="project" value="TreeGrafter"/>
</dbReference>
<feature type="compositionally biased region" description="Basic and acidic residues" evidence="15">
    <location>
        <begin position="102"/>
        <end position="111"/>
    </location>
</feature>
<dbReference type="InterPro" id="IPR009947">
    <property type="entry name" value="NDUA7"/>
</dbReference>
<keyword evidence="12" id="KW-0472">Membrane</keyword>
<evidence type="ECO:0000256" key="7">
    <source>
        <dbReference type="ARBA" id="ARBA00022660"/>
    </source>
</evidence>
<evidence type="ECO:0000256" key="10">
    <source>
        <dbReference type="ARBA" id="ARBA00022990"/>
    </source>
</evidence>
<evidence type="ECO:0000256" key="11">
    <source>
        <dbReference type="ARBA" id="ARBA00023128"/>
    </source>
</evidence>
<keyword evidence="11" id="KW-0496">Mitochondrion</keyword>
<evidence type="ECO:0000256" key="4">
    <source>
        <dbReference type="ARBA" id="ARBA00011533"/>
    </source>
</evidence>
<dbReference type="Pfam" id="PF07347">
    <property type="entry name" value="CI-B14_5a"/>
    <property type="match status" value="1"/>
</dbReference>
<evidence type="ECO:0000313" key="16">
    <source>
        <dbReference type="Proteomes" id="UP001652661"/>
    </source>
</evidence>
<comment type="similarity">
    <text evidence="3">Belongs to the complex I NDUFA7 subunit family.</text>
</comment>
<dbReference type="OMA" id="VHSWEGP"/>
<evidence type="ECO:0000256" key="1">
    <source>
        <dbReference type="ARBA" id="ARBA00003195"/>
    </source>
</evidence>
<keyword evidence="6" id="KW-0813">Transport</keyword>
<dbReference type="PANTHER" id="PTHR12485">
    <property type="entry name" value="NADH-UBIQUINONE OXIDOREDUCTASE SUBUNIT B"/>
    <property type="match status" value="1"/>
</dbReference>
<evidence type="ECO:0000256" key="2">
    <source>
        <dbReference type="ARBA" id="ARBA00004443"/>
    </source>
</evidence>
<evidence type="ECO:0000256" key="12">
    <source>
        <dbReference type="ARBA" id="ARBA00023136"/>
    </source>
</evidence>
<accession>A0A6P4J7H1</accession>
<evidence type="ECO:0000256" key="15">
    <source>
        <dbReference type="SAM" id="MobiDB-lite"/>
    </source>
</evidence>
<protein>
    <recommendedName>
        <fullName evidence="5">NADH dehydrogenase [ubiquinone] 1 alpha subcomplex subunit 7</fullName>
    </recommendedName>
    <alternativeName>
        <fullName evidence="14">Complex I-B14.5a</fullName>
    </alternativeName>
    <alternativeName>
        <fullName evidence="13">NADH-ubiquinone oxidoreductase subunit B14.5a</fullName>
    </alternativeName>
</protein>
<name>A0A6P4J7H1_DROKI</name>
<proteinExistence type="inferred from homology"/>
<keyword evidence="16" id="KW-1185">Reference proteome</keyword>
<dbReference type="AlphaFoldDB" id="A0A6P4J7H1"/>
<reference evidence="17" key="1">
    <citation type="submission" date="2025-08" db="UniProtKB">
        <authorList>
            <consortium name="RefSeq"/>
        </authorList>
    </citation>
    <scope>IDENTIFICATION</scope>
    <source>
        <strain evidence="17">14028-0561.14</strain>
        <tissue evidence="17">Whole fly</tissue>
    </source>
</reference>
<evidence type="ECO:0000256" key="13">
    <source>
        <dbReference type="ARBA" id="ARBA00030360"/>
    </source>
</evidence>
<organism evidence="16 17">
    <name type="scientific">Drosophila kikkawai</name>
    <name type="common">Fruit fly</name>
    <dbReference type="NCBI Taxonomy" id="30033"/>
    <lineage>
        <taxon>Eukaryota</taxon>
        <taxon>Metazoa</taxon>
        <taxon>Ecdysozoa</taxon>
        <taxon>Arthropoda</taxon>
        <taxon>Hexapoda</taxon>
        <taxon>Insecta</taxon>
        <taxon>Pterygota</taxon>
        <taxon>Neoptera</taxon>
        <taxon>Endopterygota</taxon>
        <taxon>Diptera</taxon>
        <taxon>Brachycera</taxon>
        <taxon>Muscomorpha</taxon>
        <taxon>Ephydroidea</taxon>
        <taxon>Drosophilidae</taxon>
        <taxon>Drosophila</taxon>
        <taxon>Sophophora</taxon>
    </lineage>
</organism>
<dbReference type="PANTHER" id="PTHR12485:SF1">
    <property type="entry name" value="NADH DEHYDROGENASE [UBIQUINONE] 1 ALPHA SUBCOMPLEX SUBUNIT 7"/>
    <property type="match status" value="1"/>
</dbReference>
<evidence type="ECO:0000256" key="6">
    <source>
        <dbReference type="ARBA" id="ARBA00022448"/>
    </source>
</evidence>
<comment type="function">
    <text evidence="1">Accessory subunit of the mitochondrial membrane respiratory chain NADH dehydrogenase (Complex I), that is believed not to be involved in catalysis. Complex I functions in the transfer of electrons from NADH to the respiratory chain. The immediate electron acceptor for the enzyme is believed to be ubiquinone.</text>
</comment>
<keyword evidence="8" id="KW-0999">Mitochondrion inner membrane</keyword>
<gene>
    <name evidence="17" type="primary">ND-B14.5AL</name>
</gene>
<evidence type="ECO:0000256" key="14">
    <source>
        <dbReference type="ARBA" id="ARBA00033401"/>
    </source>
</evidence>
<evidence type="ECO:0000256" key="3">
    <source>
        <dbReference type="ARBA" id="ARBA00005482"/>
    </source>
</evidence>
<evidence type="ECO:0000256" key="8">
    <source>
        <dbReference type="ARBA" id="ARBA00022792"/>
    </source>
</evidence>
<keyword evidence="7" id="KW-0679">Respiratory chain</keyword>
<keyword evidence="10" id="KW-0007">Acetylation</keyword>
<sequence>MPPKIQHRDVAGFLSRVRDFFLGRTHNTAHRFADTISPRTQPAPDIPRGPSQSLFANYYYMRDPRGQLKPLVDLMQEQKPEPVKEKATEAANDAELDSDQEDQGKSNDKAKKLPTPGRVHSWEGPD</sequence>
<dbReference type="Proteomes" id="UP001652661">
    <property type="component" value="Chromosome 3L"/>
</dbReference>
<feature type="compositionally biased region" description="Acidic residues" evidence="15">
    <location>
        <begin position="92"/>
        <end position="101"/>
    </location>
</feature>
<comment type="subunit">
    <text evidence="4">Complex I is composed of 45 different subunits.</text>
</comment>
<keyword evidence="9" id="KW-0249">Electron transport</keyword>
<comment type="subcellular location">
    <subcellularLocation>
        <location evidence="2">Mitochondrion inner membrane</location>
        <topology evidence="2">Peripheral membrane protein</topology>
        <orientation evidence="2">Matrix side</orientation>
    </subcellularLocation>
</comment>
<feature type="compositionally biased region" description="Basic and acidic residues" evidence="15">
    <location>
        <begin position="77"/>
        <end position="88"/>
    </location>
</feature>
<evidence type="ECO:0000256" key="5">
    <source>
        <dbReference type="ARBA" id="ARBA00016383"/>
    </source>
</evidence>
<dbReference type="GO" id="GO:0005743">
    <property type="term" value="C:mitochondrial inner membrane"/>
    <property type="evidence" value="ECO:0007669"/>
    <property type="project" value="UniProtKB-SubCell"/>
</dbReference>
<feature type="region of interest" description="Disordered" evidence="15">
    <location>
        <begin position="77"/>
        <end position="126"/>
    </location>
</feature>
<evidence type="ECO:0000313" key="17">
    <source>
        <dbReference type="RefSeq" id="XP_017037477.1"/>
    </source>
</evidence>
<dbReference type="OrthoDB" id="10063829at2759"/>